<accession>A0ABN8P290</accession>
<keyword evidence="3" id="KW-1185">Reference proteome</keyword>
<protein>
    <recommendedName>
        <fullName evidence="1">Reverse transcriptase domain-containing protein</fullName>
    </recommendedName>
</protein>
<dbReference type="Proteomes" id="UP001159405">
    <property type="component" value="Unassembled WGS sequence"/>
</dbReference>
<sequence length="108" mass="12449">MIFFWTIEILEDRAFTNNWFNSTHDLNLTKTDLLSVVTKGQLFQFNGVLYEQTYGVAMGLPLGPFLANVFMSSIEDNLERGGKLPSFYRRYVDDTLTIVPNIETTSIW</sequence>
<feature type="domain" description="Reverse transcriptase" evidence="1">
    <location>
        <begin position="1"/>
        <end position="108"/>
    </location>
</feature>
<dbReference type="InterPro" id="IPR000477">
    <property type="entry name" value="RT_dom"/>
</dbReference>
<reference evidence="2 3" key="1">
    <citation type="submission" date="2022-05" db="EMBL/GenBank/DDBJ databases">
        <authorList>
            <consortium name="Genoscope - CEA"/>
            <person name="William W."/>
        </authorList>
    </citation>
    <scope>NUCLEOTIDE SEQUENCE [LARGE SCALE GENOMIC DNA]</scope>
</reference>
<evidence type="ECO:0000313" key="2">
    <source>
        <dbReference type="EMBL" id="CAH3126420.1"/>
    </source>
</evidence>
<comment type="caution">
    <text evidence="2">The sequence shown here is derived from an EMBL/GenBank/DDBJ whole genome shotgun (WGS) entry which is preliminary data.</text>
</comment>
<dbReference type="PROSITE" id="PS50878">
    <property type="entry name" value="RT_POL"/>
    <property type="match status" value="1"/>
</dbReference>
<evidence type="ECO:0000313" key="3">
    <source>
        <dbReference type="Proteomes" id="UP001159405"/>
    </source>
</evidence>
<evidence type="ECO:0000259" key="1">
    <source>
        <dbReference type="PROSITE" id="PS50878"/>
    </source>
</evidence>
<organism evidence="2 3">
    <name type="scientific">Porites lobata</name>
    <dbReference type="NCBI Taxonomy" id="104759"/>
    <lineage>
        <taxon>Eukaryota</taxon>
        <taxon>Metazoa</taxon>
        <taxon>Cnidaria</taxon>
        <taxon>Anthozoa</taxon>
        <taxon>Hexacorallia</taxon>
        <taxon>Scleractinia</taxon>
        <taxon>Fungiina</taxon>
        <taxon>Poritidae</taxon>
        <taxon>Porites</taxon>
    </lineage>
</organism>
<name>A0ABN8P290_9CNID</name>
<dbReference type="PANTHER" id="PTHR21301">
    <property type="entry name" value="REVERSE TRANSCRIPTASE"/>
    <property type="match status" value="1"/>
</dbReference>
<proteinExistence type="predicted"/>
<gene>
    <name evidence="2" type="ORF">PLOB_00032406</name>
</gene>
<dbReference type="EMBL" id="CALNXK010000042">
    <property type="protein sequence ID" value="CAH3126420.1"/>
    <property type="molecule type" value="Genomic_DNA"/>
</dbReference>
<dbReference type="PANTHER" id="PTHR21301:SF11">
    <property type="entry name" value="GIY-YIG DOMAIN-CONTAINING PROTEIN"/>
    <property type="match status" value="1"/>
</dbReference>